<proteinExistence type="predicted"/>
<organism evidence="2">
    <name type="scientific">Absidia glauca</name>
    <name type="common">Pin mould</name>
    <dbReference type="NCBI Taxonomy" id="4829"/>
    <lineage>
        <taxon>Eukaryota</taxon>
        <taxon>Fungi</taxon>
        <taxon>Fungi incertae sedis</taxon>
        <taxon>Mucoromycota</taxon>
        <taxon>Mucoromycotina</taxon>
        <taxon>Mucoromycetes</taxon>
        <taxon>Mucorales</taxon>
        <taxon>Cunninghamellaceae</taxon>
        <taxon>Absidia</taxon>
    </lineage>
</organism>
<protein>
    <submittedName>
        <fullName evidence="2">Uncharacterized protein</fullName>
    </submittedName>
</protein>
<accession>A0A168MJK2</accession>
<dbReference type="EMBL" id="LT552278">
    <property type="protein sequence ID" value="SAL98646.1"/>
    <property type="molecule type" value="Genomic_DNA"/>
</dbReference>
<gene>
    <name evidence="2" type="primary">ABSGL_04201.1 scaffold 5169</name>
</gene>
<feature type="compositionally biased region" description="Polar residues" evidence="1">
    <location>
        <begin position="71"/>
        <end position="81"/>
    </location>
</feature>
<reference evidence="2" key="1">
    <citation type="submission" date="2016-04" db="EMBL/GenBank/DDBJ databases">
        <authorList>
            <person name="Evans L.H."/>
            <person name="Alamgir A."/>
            <person name="Owens N."/>
            <person name="Weber N.D."/>
            <person name="Virtaneva K."/>
            <person name="Barbian K."/>
            <person name="Babar A."/>
            <person name="Rosenke K."/>
        </authorList>
    </citation>
    <scope>NUCLEOTIDE SEQUENCE [LARGE SCALE GENOMIC DNA]</scope>
    <source>
        <strain evidence="2">CBS 101.48</strain>
    </source>
</reference>
<name>A0A168MJK2_ABSGL</name>
<evidence type="ECO:0000313" key="2">
    <source>
        <dbReference type="EMBL" id="SAL98646.1"/>
    </source>
</evidence>
<evidence type="ECO:0000256" key="1">
    <source>
        <dbReference type="SAM" id="MobiDB-lite"/>
    </source>
</evidence>
<keyword evidence="3" id="KW-1185">Reference proteome</keyword>
<dbReference type="InParanoid" id="A0A168MJK2"/>
<evidence type="ECO:0000313" key="3">
    <source>
        <dbReference type="Proteomes" id="UP000078561"/>
    </source>
</evidence>
<dbReference type="AlphaFoldDB" id="A0A168MJK2"/>
<sequence length="121" mass="14055">MPQLKNAMTDAFYWISQGQKVKNEDPGKKRKLLSLANRQRQQPRSNNSRKMFSRKGSPQQKSSPGRKLSLSPFNNNKSVSTPRRPLMMEIRKAMHWFSPSKKQRRGKAPAKKSAKFNSRLR</sequence>
<feature type="compositionally biased region" description="Basic residues" evidence="1">
    <location>
        <begin position="101"/>
        <end position="121"/>
    </location>
</feature>
<feature type="region of interest" description="Disordered" evidence="1">
    <location>
        <begin position="20"/>
        <end position="121"/>
    </location>
</feature>
<feature type="compositionally biased region" description="Low complexity" evidence="1">
    <location>
        <begin position="37"/>
        <end position="49"/>
    </location>
</feature>
<dbReference type="Proteomes" id="UP000078561">
    <property type="component" value="Unassembled WGS sequence"/>
</dbReference>